<name>A0A0L0BN14_LUCCU</name>
<gene>
    <name evidence="1" type="ORF">FF38_14097</name>
</gene>
<sequence length="82" mass="9627">ANFEGLKQRREARKGYQTTDGFWQDPPNYFANHVWPRFVKYSAVLYTPSFTSPSRISLDNHIRMLKSGTIYNMLLELNTLIN</sequence>
<reference evidence="1 2" key="1">
    <citation type="journal article" date="2015" name="Nat. Commun.">
        <title>Lucilia cuprina genome unlocks parasitic fly biology to underpin future interventions.</title>
        <authorList>
            <person name="Anstead C.A."/>
            <person name="Korhonen P.K."/>
            <person name="Young N.D."/>
            <person name="Hall R.S."/>
            <person name="Jex A.R."/>
            <person name="Murali S.C."/>
            <person name="Hughes D.S."/>
            <person name="Lee S.F."/>
            <person name="Perry T."/>
            <person name="Stroehlein A.J."/>
            <person name="Ansell B.R."/>
            <person name="Breugelmans B."/>
            <person name="Hofmann A."/>
            <person name="Qu J."/>
            <person name="Dugan S."/>
            <person name="Lee S.L."/>
            <person name="Chao H."/>
            <person name="Dinh H."/>
            <person name="Han Y."/>
            <person name="Doddapaneni H.V."/>
            <person name="Worley K.C."/>
            <person name="Muzny D.M."/>
            <person name="Ioannidis P."/>
            <person name="Waterhouse R.M."/>
            <person name="Zdobnov E.M."/>
            <person name="James P.J."/>
            <person name="Bagnall N.H."/>
            <person name="Kotze A.C."/>
            <person name="Gibbs R.A."/>
            <person name="Richards S."/>
            <person name="Batterham P."/>
            <person name="Gasser R.B."/>
        </authorList>
    </citation>
    <scope>NUCLEOTIDE SEQUENCE [LARGE SCALE GENOMIC DNA]</scope>
    <source>
        <strain evidence="1 2">LS</strain>
        <tissue evidence="1">Full body</tissue>
    </source>
</reference>
<organism evidence="1 2">
    <name type="scientific">Lucilia cuprina</name>
    <name type="common">Green bottle fly</name>
    <name type="synonym">Australian sheep blowfly</name>
    <dbReference type="NCBI Taxonomy" id="7375"/>
    <lineage>
        <taxon>Eukaryota</taxon>
        <taxon>Metazoa</taxon>
        <taxon>Ecdysozoa</taxon>
        <taxon>Arthropoda</taxon>
        <taxon>Hexapoda</taxon>
        <taxon>Insecta</taxon>
        <taxon>Pterygota</taxon>
        <taxon>Neoptera</taxon>
        <taxon>Endopterygota</taxon>
        <taxon>Diptera</taxon>
        <taxon>Brachycera</taxon>
        <taxon>Muscomorpha</taxon>
        <taxon>Oestroidea</taxon>
        <taxon>Calliphoridae</taxon>
        <taxon>Luciliinae</taxon>
        <taxon>Lucilia</taxon>
    </lineage>
</organism>
<feature type="non-terminal residue" evidence="1">
    <location>
        <position position="1"/>
    </location>
</feature>
<evidence type="ECO:0000313" key="1">
    <source>
        <dbReference type="EMBL" id="KNC21500.1"/>
    </source>
</evidence>
<dbReference type="AlphaFoldDB" id="A0A0L0BN14"/>
<dbReference type="EMBL" id="JRES01001618">
    <property type="protein sequence ID" value="KNC21500.1"/>
    <property type="molecule type" value="Genomic_DNA"/>
</dbReference>
<accession>A0A0L0BN14</accession>
<comment type="caution">
    <text evidence="1">The sequence shown here is derived from an EMBL/GenBank/DDBJ whole genome shotgun (WGS) entry which is preliminary data.</text>
</comment>
<dbReference type="InterPro" id="IPR027417">
    <property type="entry name" value="P-loop_NTPase"/>
</dbReference>
<proteinExistence type="predicted"/>
<keyword evidence="2" id="KW-1185">Reference proteome</keyword>
<protein>
    <submittedName>
        <fullName evidence="1">Uncharacterized protein</fullName>
    </submittedName>
</protein>
<feature type="non-terminal residue" evidence="1">
    <location>
        <position position="82"/>
    </location>
</feature>
<dbReference type="Gene3D" id="3.40.50.300">
    <property type="entry name" value="P-loop containing nucleotide triphosphate hydrolases"/>
    <property type="match status" value="1"/>
</dbReference>
<dbReference type="Proteomes" id="UP000037069">
    <property type="component" value="Unassembled WGS sequence"/>
</dbReference>
<evidence type="ECO:0000313" key="2">
    <source>
        <dbReference type="Proteomes" id="UP000037069"/>
    </source>
</evidence>
<dbReference type="STRING" id="7375.A0A0L0BN14"/>